<dbReference type="NCBIfam" id="NF010619">
    <property type="entry name" value="PRK14013.2-5"/>
    <property type="match status" value="1"/>
</dbReference>
<feature type="transmembrane region" description="Helical" evidence="1">
    <location>
        <begin position="291"/>
        <end position="309"/>
    </location>
</feature>
<dbReference type="PANTHER" id="PTHR30238:SF4">
    <property type="entry name" value="SLL1022 PROTEIN"/>
    <property type="match status" value="1"/>
</dbReference>
<sequence length="343" mass="37263">MKDFRYSFLVTAICLVLAAWWGAHTADGLWSALLITVILGVLEVSLSFDNAVVNARVLRDMDEWWRQMFLTVGILIAVFGMRLVFPIVIVAVATGLGALEVIDMALQSPAEYSRHLMESHVPIAAFGGMFLLLVFLNFLIDADKDTHWFGPLERRLSAVGRADSVNVGLAILALLTLQGFLPAESRMDALIAGAWGILLYVGVGSLDVFFESPEEGAAAVQTVRRSGAAGFIYLEVLDASFSFDGVIGAFAITQDVVIIMLGLAIGAMFVRSMTVHLVNRGTLDKFIYLEHGAHYAIGILAVLMLVSTFHHIPEVFTGLAGVVLIALSIWSSVLHRRREAASV</sequence>
<dbReference type="NCBIfam" id="NF010614">
    <property type="entry name" value="PRK14013.1-4"/>
    <property type="match status" value="1"/>
</dbReference>
<feature type="transmembrane region" description="Helical" evidence="1">
    <location>
        <begin position="164"/>
        <end position="183"/>
    </location>
</feature>
<feature type="transmembrane region" description="Helical" evidence="1">
    <location>
        <begin position="258"/>
        <end position="279"/>
    </location>
</feature>
<dbReference type="STRING" id="265719.SAMN04488509_101901"/>
<dbReference type="Pfam" id="PF04332">
    <property type="entry name" value="DUF475"/>
    <property type="match status" value="1"/>
</dbReference>
<feature type="transmembrane region" description="Helical" evidence="1">
    <location>
        <begin position="29"/>
        <end position="48"/>
    </location>
</feature>
<dbReference type="Proteomes" id="UP000199603">
    <property type="component" value="Unassembled WGS sequence"/>
</dbReference>
<feature type="transmembrane region" description="Helical" evidence="1">
    <location>
        <begin position="189"/>
        <end position="210"/>
    </location>
</feature>
<gene>
    <name evidence="2" type="ORF">SAMN04488509_101901</name>
</gene>
<accession>A0A1G6T7M1</accession>
<name>A0A1G6T7M1_9GAMM</name>
<organism evidence="2 3">
    <name type="scientific">Aquimonas voraii</name>
    <dbReference type="NCBI Taxonomy" id="265719"/>
    <lineage>
        <taxon>Bacteria</taxon>
        <taxon>Pseudomonadati</taxon>
        <taxon>Pseudomonadota</taxon>
        <taxon>Gammaproteobacteria</taxon>
        <taxon>Lysobacterales</taxon>
        <taxon>Lysobacteraceae</taxon>
        <taxon>Aquimonas</taxon>
    </lineage>
</organism>
<feature type="transmembrane region" description="Helical" evidence="1">
    <location>
        <begin position="7"/>
        <end position="23"/>
    </location>
</feature>
<protein>
    <recommendedName>
        <fullName evidence="4">Integral membrane protein, YkoY family</fullName>
    </recommendedName>
</protein>
<dbReference type="InterPro" id="IPR007427">
    <property type="entry name" value="DUF475"/>
</dbReference>
<feature type="transmembrane region" description="Helical" evidence="1">
    <location>
        <begin position="231"/>
        <end position="252"/>
    </location>
</feature>
<dbReference type="AlphaFoldDB" id="A0A1G6T7M1"/>
<proteinExistence type="predicted"/>
<evidence type="ECO:0000313" key="3">
    <source>
        <dbReference type="Proteomes" id="UP000199603"/>
    </source>
</evidence>
<evidence type="ECO:0000313" key="2">
    <source>
        <dbReference type="EMBL" id="SDD24566.1"/>
    </source>
</evidence>
<dbReference type="EMBL" id="FNAG01000001">
    <property type="protein sequence ID" value="SDD24566.1"/>
    <property type="molecule type" value="Genomic_DNA"/>
</dbReference>
<keyword evidence="1" id="KW-0472">Membrane</keyword>
<feature type="transmembrane region" description="Helical" evidence="1">
    <location>
        <begin position="315"/>
        <end position="334"/>
    </location>
</feature>
<reference evidence="2 3" key="1">
    <citation type="submission" date="2016-10" db="EMBL/GenBank/DDBJ databases">
        <authorList>
            <person name="de Groot N.N."/>
        </authorList>
    </citation>
    <scope>NUCLEOTIDE SEQUENCE [LARGE SCALE GENOMIC DNA]</scope>
    <source>
        <strain evidence="2 3">DSM 16957</strain>
    </source>
</reference>
<feature type="transmembrane region" description="Helical" evidence="1">
    <location>
        <begin position="69"/>
        <end position="99"/>
    </location>
</feature>
<keyword evidence="1" id="KW-0812">Transmembrane</keyword>
<dbReference type="RefSeq" id="WP_091239296.1">
    <property type="nucleotide sequence ID" value="NZ_FNAG01000001.1"/>
</dbReference>
<keyword evidence="3" id="KW-1185">Reference proteome</keyword>
<dbReference type="PANTHER" id="PTHR30238">
    <property type="entry name" value="MEMBRANE BOUND PREDICTED REDOX MODULATOR"/>
    <property type="match status" value="1"/>
</dbReference>
<dbReference type="OrthoDB" id="8533002at2"/>
<evidence type="ECO:0008006" key="4">
    <source>
        <dbReference type="Google" id="ProtNLM"/>
    </source>
</evidence>
<dbReference type="NCBIfam" id="NF010620">
    <property type="entry name" value="PRK14013.2-6"/>
    <property type="match status" value="1"/>
</dbReference>
<keyword evidence="1" id="KW-1133">Transmembrane helix</keyword>
<feature type="transmembrane region" description="Helical" evidence="1">
    <location>
        <begin position="119"/>
        <end position="140"/>
    </location>
</feature>
<dbReference type="NCBIfam" id="NF010613">
    <property type="entry name" value="PRK14013.1-3"/>
    <property type="match status" value="1"/>
</dbReference>
<evidence type="ECO:0000256" key="1">
    <source>
        <dbReference type="SAM" id="Phobius"/>
    </source>
</evidence>